<dbReference type="Pfam" id="PF10230">
    <property type="entry name" value="LIDHydrolase"/>
    <property type="match status" value="1"/>
</dbReference>
<gene>
    <name evidence="2" type="ORF">SBOR_6436</name>
</gene>
<proteinExistence type="predicted"/>
<keyword evidence="1" id="KW-0378">Hydrolase</keyword>
<dbReference type="PANTHER" id="PTHR13390">
    <property type="entry name" value="LIPASE"/>
    <property type="match status" value="1"/>
</dbReference>
<dbReference type="AlphaFoldDB" id="W9C8S4"/>
<dbReference type="GO" id="GO:0019915">
    <property type="term" value="P:lipid storage"/>
    <property type="evidence" value="ECO:0007669"/>
    <property type="project" value="InterPro"/>
</dbReference>
<dbReference type="HOGENOM" id="CLU_1660457_0_0_1"/>
<reference evidence="2 3" key="1">
    <citation type="journal article" date="2014" name="Genome Announc.">
        <title>Draft genome sequence of Sclerotinia borealis, a psychrophilic plant pathogenic fungus.</title>
        <authorList>
            <person name="Mardanov A.V."/>
            <person name="Beletsky A.V."/>
            <person name="Kadnikov V.V."/>
            <person name="Ignatov A.N."/>
            <person name="Ravin N.V."/>
        </authorList>
    </citation>
    <scope>NUCLEOTIDE SEQUENCE [LARGE SCALE GENOMIC DNA]</scope>
    <source>
        <strain evidence="3">F-4157</strain>
    </source>
</reference>
<evidence type="ECO:0000313" key="2">
    <source>
        <dbReference type="EMBL" id="ESZ93157.1"/>
    </source>
</evidence>
<accession>W9C8S4</accession>
<organism evidence="2 3">
    <name type="scientific">Sclerotinia borealis (strain F-4128)</name>
    <dbReference type="NCBI Taxonomy" id="1432307"/>
    <lineage>
        <taxon>Eukaryota</taxon>
        <taxon>Fungi</taxon>
        <taxon>Dikarya</taxon>
        <taxon>Ascomycota</taxon>
        <taxon>Pezizomycotina</taxon>
        <taxon>Leotiomycetes</taxon>
        <taxon>Helotiales</taxon>
        <taxon>Sclerotiniaceae</taxon>
        <taxon>Sclerotinia</taxon>
    </lineage>
</organism>
<keyword evidence="3" id="KW-1185">Reference proteome</keyword>
<dbReference type="InterPro" id="IPR019363">
    <property type="entry name" value="LDAH"/>
</dbReference>
<evidence type="ECO:0000256" key="1">
    <source>
        <dbReference type="ARBA" id="ARBA00022801"/>
    </source>
</evidence>
<comment type="caution">
    <text evidence="2">The sequence shown here is derived from an EMBL/GenBank/DDBJ whole genome shotgun (WGS) entry which is preliminary data.</text>
</comment>
<dbReference type="GO" id="GO:0005811">
    <property type="term" value="C:lipid droplet"/>
    <property type="evidence" value="ECO:0007669"/>
    <property type="project" value="InterPro"/>
</dbReference>
<name>W9C8S4_SCLBF</name>
<dbReference type="Proteomes" id="UP000019487">
    <property type="component" value="Unassembled WGS sequence"/>
</dbReference>
<dbReference type="PANTHER" id="PTHR13390:SF0">
    <property type="entry name" value="LIPID DROPLET-ASSOCIATED HYDROLASE"/>
    <property type="match status" value="1"/>
</dbReference>
<dbReference type="OrthoDB" id="448051at2759"/>
<sequence length="174" mass="19366">MLLFCAPNIVLDFLVRKVTGMPEEAAKVTTSFLRSKNGIWQALYLARDEMSTITEDKWDSEIWGVEHSELSPSSISPPKLLFYFGENDHWVASHTRDALIAARASSQSTPASSTSLVSINASNKPIMMIDKEGIDHGFCINHSEMMATKVNDWIEKIIGGHNEDAVWSADNVPR</sequence>
<evidence type="ECO:0000313" key="3">
    <source>
        <dbReference type="Proteomes" id="UP000019487"/>
    </source>
</evidence>
<protein>
    <submittedName>
        <fullName evidence="2">Uncharacterized protein</fullName>
    </submittedName>
</protein>
<dbReference type="GO" id="GO:0016298">
    <property type="term" value="F:lipase activity"/>
    <property type="evidence" value="ECO:0007669"/>
    <property type="project" value="InterPro"/>
</dbReference>
<dbReference type="EMBL" id="AYSA01000337">
    <property type="protein sequence ID" value="ESZ93157.1"/>
    <property type="molecule type" value="Genomic_DNA"/>
</dbReference>